<keyword evidence="2" id="KW-0805">Transcription regulation</keyword>
<feature type="compositionally biased region" description="Polar residues" evidence="6">
    <location>
        <begin position="112"/>
        <end position="138"/>
    </location>
</feature>
<gene>
    <name evidence="7" type="ORF">FFLO_03689</name>
</gene>
<evidence type="ECO:0000313" key="7">
    <source>
        <dbReference type="EMBL" id="KAG7532221.1"/>
    </source>
</evidence>
<accession>A0A8K0NQJ4</accession>
<reference evidence="7" key="1">
    <citation type="submission" date="2020-04" db="EMBL/GenBank/DDBJ databases">
        <title>Analysis of mating type loci in Filobasidium floriforme.</title>
        <authorList>
            <person name="Nowrousian M."/>
        </authorList>
    </citation>
    <scope>NUCLEOTIDE SEQUENCE</scope>
    <source>
        <strain evidence="7">CBS 6242</strain>
    </source>
</reference>
<name>A0A8K0NQJ4_9TREE</name>
<dbReference type="PANTHER" id="PTHR31668:SF26">
    <property type="entry name" value="GLUCOSE TRANSPORT TRANSCRIPTION REGULATOR RGT1-RELATED"/>
    <property type="match status" value="1"/>
</dbReference>
<feature type="region of interest" description="Disordered" evidence="6">
    <location>
        <begin position="540"/>
        <end position="567"/>
    </location>
</feature>
<dbReference type="EMBL" id="JABELV010000070">
    <property type="protein sequence ID" value="KAG7532221.1"/>
    <property type="molecule type" value="Genomic_DNA"/>
</dbReference>
<evidence type="ECO:0000256" key="3">
    <source>
        <dbReference type="ARBA" id="ARBA00023125"/>
    </source>
</evidence>
<feature type="compositionally biased region" description="Low complexity" evidence="6">
    <location>
        <begin position="550"/>
        <end position="564"/>
    </location>
</feature>
<dbReference type="CDD" id="cd12148">
    <property type="entry name" value="fungal_TF_MHR"/>
    <property type="match status" value="1"/>
</dbReference>
<keyword evidence="8" id="KW-1185">Reference proteome</keyword>
<organism evidence="7 8">
    <name type="scientific">Filobasidium floriforme</name>
    <dbReference type="NCBI Taxonomy" id="5210"/>
    <lineage>
        <taxon>Eukaryota</taxon>
        <taxon>Fungi</taxon>
        <taxon>Dikarya</taxon>
        <taxon>Basidiomycota</taxon>
        <taxon>Agaricomycotina</taxon>
        <taxon>Tremellomycetes</taxon>
        <taxon>Filobasidiales</taxon>
        <taxon>Filobasidiaceae</taxon>
        <taxon>Filobasidium</taxon>
    </lineage>
</organism>
<keyword evidence="5" id="KW-0539">Nucleus</keyword>
<proteinExistence type="predicted"/>
<evidence type="ECO:0000256" key="2">
    <source>
        <dbReference type="ARBA" id="ARBA00023015"/>
    </source>
</evidence>
<comment type="caution">
    <text evidence="7">The sequence shown here is derived from an EMBL/GenBank/DDBJ whole genome shotgun (WGS) entry which is preliminary data.</text>
</comment>
<feature type="compositionally biased region" description="Basic and acidic residues" evidence="6">
    <location>
        <begin position="81"/>
        <end position="99"/>
    </location>
</feature>
<feature type="region of interest" description="Disordered" evidence="6">
    <location>
        <begin position="63"/>
        <end position="171"/>
    </location>
</feature>
<evidence type="ECO:0000256" key="5">
    <source>
        <dbReference type="ARBA" id="ARBA00023242"/>
    </source>
</evidence>
<dbReference type="PANTHER" id="PTHR31668">
    <property type="entry name" value="GLUCOSE TRANSPORT TRANSCRIPTION REGULATOR RGT1-RELATED-RELATED"/>
    <property type="match status" value="1"/>
</dbReference>
<dbReference type="InterPro" id="IPR050797">
    <property type="entry name" value="Carb_Metab_Trans_Reg"/>
</dbReference>
<evidence type="ECO:0000256" key="6">
    <source>
        <dbReference type="SAM" id="MobiDB-lite"/>
    </source>
</evidence>
<feature type="compositionally biased region" description="Polar residues" evidence="6">
    <location>
        <begin position="35"/>
        <end position="44"/>
    </location>
</feature>
<evidence type="ECO:0000256" key="4">
    <source>
        <dbReference type="ARBA" id="ARBA00023163"/>
    </source>
</evidence>
<dbReference type="Proteomes" id="UP000812966">
    <property type="component" value="Unassembled WGS sequence"/>
</dbReference>
<keyword evidence="1" id="KW-0479">Metal-binding</keyword>
<dbReference type="GO" id="GO:0046872">
    <property type="term" value="F:metal ion binding"/>
    <property type="evidence" value="ECO:0007669"/>
    <property type="project" value="UniProtKB-KW"/>
</dbReference>
<keyword evidence="4" id="KW-0804">Transcription</keyword>
<sequence length="699" mass="76174">MAGHGQEQAVTEGQGDLVDQSWLTDGTSAALDTAGPSTGTSQSLWASVPADRAWSGYTFRSAGGVPVANGTESETIQSGPVDRRPGKRSFDQLDQRSSSDPHTTTTTTTTTNSANPTTGYTDASTSATPSSVGRSVWSNDWLDLTPPGRDSKKPRTGASSSSVPVDLGFQDPGNLLASTSERKEISRSLVNTYLAVFHAQYPLLDPHLLRRKFDAAGQDPERLASTEQVTFACIEAWAARSSLHPAVLRSRKGGPLFIEQASMTAPVCTKAMSPLPNERAAVGRSRIPVCQALKDRALRLLDTHGIMRRPSLEGLKSLLLLSNLMMGEIPKGWEEGQDAEMDREMLKSTIAEQIKLLHRHNRLATTDRADSQEAHRAVFAAWIQDAFTAATTGGEPLLPVGLLSEITASIEQSGSSPQGAILPRVESETRFHVAFRLGWIESGQIARYIAKFISQPILETDSDRNLDDFIEAVETTWRASVDGQAALRSRCAEAMDLMSIKFFPATCVYQWIMKPVTQIVLLTSASCIVHGWITARRTTEQNRKSGAQIHSESAESTPEASPHSPRGDLERLYWRSTMEVLKSVVGFVPVLRSAIPLNLLRNPSPNLLILTALADAATSIPTEEQGLNVGSLEGLRWRNAEKGETLSVYREALSQCTSSWSHVQDDVDALDGALAKMALRREVSEARDDTIERLLCYRV</sequence>
<dbReference type="AlphaFoldDB" id="A0A8K0NQJ4"/>
<protein>
    <submittedName>
        <fullName evidence="7">Uncharacterized protein</fullName>
    </submittedName>
</protein>
<feature type="region of interest" description="Disordered" evidence="6">
    <location>
        <begin position="1"/>
        <end position="44"/>
    </location>
</feature>
<evidence type="ECO:0000313" key="8">
    <source>
        <dbReference type="Proteomes" id="UP000812966"/>
    </source>
</evidence>
<keyword evidence="3" id="KW-0238">DNA-binding</keyword>
<evidence type="ECO:0000256" key="1">
    <source>
        <dbReference type="ARBA" id="ARBA00022723"/>
    </source>
</evidence>
<dbReference type="GO" id="GO:0003677">
    <property type="term" value="F:DNA binding"/>
    <property type="evidence" value="ECO:0007669"/>
    <property type="project" value="UniProtKB-KW"/>
</dbReference>